<evidence type="ECO:0000256" key="8">
    <source>
        <dbReference type="ARBA" id="ARBA00017366"/>
    </source>
</evidence>
<dbReference type="AlphaFoldDB" id="A0A3B0JRX2"/>
<dbReference type="OMA" id="QAYDLEY"/>
<comment type="subcellular location">
    <subcellularLocation>
        <location evidence="3">Cytoplasm</location>
    </subcellularLocation>
</comment>
<evidence type="ECO:0000313" key="14">
    <source>
        <dbReference type="EMBL" id="SPP84884.1"/>
    </source>
</evidence>
<dbReference type="GO" id="GO:0006166">
    <property type="term" value="P:purine ribonucleoside salvage"/>
    <property type="evidence" value="ECO:0007669"/>
    <property type="project" value="UniProtKB-KW"/>
</dbReference>
<keyword evidence="11 14" id="KW-0808">Transferase</keyword>
<evidence type="ECO:0000256" key="9">
    <source>
        <dbReference type="ARBA" id="ARBA00022490"/>
    </source>
</evidence>
<dbReference type="CDD" id="cd06223">
    <property type="entry name" value="PRTases_typeI"/>
    <property type="match status" value="1"/>
</dbReference>
<evidence type="ECO:0000256" key="7">
    <source>
        <dbReference type="ARBA" id="ARBA00011893"/>
    </source>
</evidence>
<dbReference type="OrthoDB" id="363185at2759"/>
<keyword evidence="10 14" id="KW-0328">Glycosyltransferase</keyword>
<evidence type="ECO:0000256" key="10">
    <source>
        <dbReference type="ARBA" id="ARBA00022676"/>
    </source>
</evidence>
<dbReference type="GO" id="GO:0044209">
    <property type="term" value="P:AMP salvage"/>
    <property type="evidence" value="ECO:0007669"/>
    <property type="project" value="UniProtKB-UniPathway"/>
</dbReference>
<dbReference type="Gene3D" id="3.40.50.2020">
    <property type="match status" value="1"/>
</dbReference>
<evidence type="ECO:0000256" key="3">
    <source>
        <dbReference type="ARBA" id="ARBA00004496"/>
    </source>
</evidence>
<dbReference type="NCBIfam" id="NF002634">
    <property type="entry name" value="PRK02304.1-3"/>
    <property type="match status" value="1"/>
</dbReference>
<proteinExistence type="inferred from homology"/>
<dbReference type="Proteomes" id="UP000268350">
    <property type="component" value="Unassembled WGS sequence"/>
</dbReference>
<dbReference type="EC" id="2.4.2.7" evidence="7"/>
<dbReference type="EMBL" id="OUUW01000009">
    <property type="protein sequence ID" value="SPP84884.1"/>
    <property type="molecule type" value="Genomic_DNA"/>
</dbReference>
<accession>A0A3B0JRX2</accession>
<protein>
    <recommendedName>
        <fullName evidence="8">Adenine phosphoribosyltransferase</fullName>
        <ecNumber evidence="7">2.4.2.7</ecNumber>
    </recommendedName>
</protein>
<dbReference type="GO" id="GO:0003999">
    <property type="term" value="F:adenine phosphoribosyltransferase activity"/>
    <property type="evidence" value="ECO:0007669"/>
    <property type="project" value="UniProtKB-EC"/>
</dbReference>
<dbReference type="InterPro" id="IPR000836">
    <property type="entry name" value="PRTase_dom"/>
</dbReference>
<dbReference type="NCBIfam" id="NF002636">
    <property type="entry name" value="PRK02304.1-5"/>
    <property type="match status" value="1"/>
</dbReference>
<gene>
    <name evidence="14" type="ORF">DGUA_6G014733</name>
</gene>
<keyword evidence="15" id="KW-1185">Reference proteome</keyword>
<dbReference type="FunFam" id="3.40.50.2020:FF:000021">
    <property type="entry name" value="Adenine phosphoribosyltransferase"/>
    <property type="match status" value="1"/>
</dbReference>
<evidence type="ECO:0000256" key="2">
    <source>
        <dbReference type="ARBA" id="ARBA00003968"/>
    </source>
</evidence>
<reference evidence="15" key="1">
    <citation type="submission" date="2018-01" db="EMBL/GenBank/DDBJ databases">
        <authorList>
            <person name="Alioto T."/>
            <person name="Alioto T."/>
        </authorList>
    </citation>
    <scope>NUCLEOTIDE SEQUENCE [LARGE SCALE GENOMIC DNA]</scope>
</reference>
<evidence type="ECO:0000256" key="6">
    <source>
        <dbReference type="ARBA" id="ARBA00011738"/>
    </source>
</evidence>
<dbReference type="STRING" id="7266.A0A3B0JRX2"/>
<evidence type="ECO:0000256" key="11">
    <source>
        <dbReference type="ARBA" id="ARBA00022679"/>
    </source>
</evidence>
<evidence type="ECO:0000256" key="5">
    <source>
        <dbReference type="ARBA" id="ARBA00008391"/>
    </source>
</evidence>
<comment type="catalytic activity">
    <reaction evidence="1">
        <text>AMP + diphosphate = 5-phospho-alpha-D-ribose 1-diphosphate + adenine</text>
        <dbReference type="Rhea" id="RHEA:16609"/>
        <dbReference type="ChEBI" id="CHEBI:16708"/>
        <dbReference type="ChEBI" id="CHEBI:33019"/>
        <dbReference type="ChEBI" id="CHEBI:58017"/>
        <dbReference type="ChEBI" id="CHEBI:456215"/>
        <dbReference type="EC" id="2.4.2.7"/>
    </reaction>
</comment>
<feature type="domain" description="Phosphoribosyltransferase" evidence="13">
    <location>
        <begin position="46"/>
        <end position="160"/>
    </location>
</feature>
<evidence type="ECO:0000259" key="13">
    <source>
        <dbReference type="Pfam" id="PF00156"/>
    </source>
</evidence>
<dbReference type="HAMAP" id="MF_00004">
    <property type="entry name" value="Aden_phosphoribosyltr"/>
    <property type="match status" value="1"/>
</dbReference>
<dbReference type="Pfam" id="PF00156">
    <property type="entry name" value="Pribosyltran"/>
    <property type="match status" value="1"/>
</dbReference>
<name>A0A3B0JRX2_DROGU</name>
<keyword evidence="12" id="KW-0660">Purine salvage</keyword>
<comment type="function">
    <text evidence="2">Catalyzes a salvage reaction resulting in the formation of AMP, that is energically less costly than de novo synthesis.</text>
</comment>
<comment type="subunit">
    <text evidence="6">Homodimer.</text>
</comment>
<dbReference type="InterPro" id="IPR050054">
    <property type="entry name" value="UPRTase/APRTase"/>
</dbReference>
<evidence type="ECO:0000256" key="12">
    <source>
        <dbReference type="ARBA" id="ARBA00022726"/>
    </source>
</evidence>
<evidence type="ECO:0000313" key="15">
    <source>
        <dbReference type="Proteomes" id="UP000268350"/>
    </source>
</evidence>
<dbReference type="GO" id="GO:0016208">
    <property type="term" value="F:AMP binding"/>
    <property type="evidence" value="ECO:0007669"/>
    <property type="project" value="TreeGrafter"/>
</dbReference>
<dbReference type="NCBIfam" id="TIGR01090">
    <property type="entry name" value="apt"/>
    <property type="match status" value="1"/>
</dbReference>
<evidence type="ECO:0000256" key="1">
    <source>
        <dbReference type="ARBA" id="ARBA00000868"/>
    </source>
</evidence>
<comment type="pathway">
    <text evidence="4">Purine metabolism; AMP biosynthesis via salvage pathway; AMP from adenine: step 1/1.</text>
</comment>
<dbReference type="InterPro" id="IPR005764">
    <property type="entry name" value="Ade_phspho_trans"/>
</dbReference>
<dbReference type="PANTHER" id="PTHR32315">
    <property type="entry name" value="ADENINE PHOSPHORIBOSYLTRANSFERASE"/>
    <property type="match status" value="1"/>
</dbReference>
<sequence length="181" mass="19874">MSQISAEDKLDYVKSKIGEYPNFPKEGILFRDIFGALTDPKACVYLRDLLVQYIKQSQPEVEVIVGLDSRGFLFNLLLATELGVGCAPIRKKGKLAGEVVAVDYQLEYGSDTFELQRAAIRPGQKVVIVDDLLATGGSLLAASELVRKVGGVVLESLVVMELVDLDGRKKLDCKVHSLIKY</sequence>
<dbReference type="GO" id="GO:0006168">
    <property type="term" value="P:adenine salvage"/>
    <property type="evidence" value="ECO:0007669"/>
    <property type="project" value="InterPro"/>
</dbReference>
<organism evidence="14 15">
    <name type="scientific">Drosophila guanche</name>
    <name type="common">Fruit fly</name>
    <dbReference type="NCBI Taxonomy" id="7266"/>
    <lineage>
        <taxon>Eukaryota</taxon>
        <taxon>Metazoa</taxon>
        <taxon>Ecdysozoa</taxon>
        <taxon>Arthropoda</taxon>
        <taxon>Hexapoda</taxon>
        <taxon>Insecta</taxon>
        <taxon>Pterygota</taxon>
        <taxon>Neoptera</taxon>
        <taxon>Endopterygota</taxon>
        <taxon>Diptera</taxon>
        <taxon>Brachycera</taxon>
        <taxon>Muscomorpha</taxon>
        <taxon>Ephydroidea</taxon>
        <taxon>Drosophilidae</taxon>
        <taxon>Drosophila</taxon>
        <taxon>Sophophora</taxon>
    </lineage>
</organism>
<comment type="similarity">
    <text evidence="5">Belongs to the purine/pyrimidine phosphoribosyltransferase family.</text>
</comment>
<keyword evidence="9" id="KW-0963">Cytoplasm</keyword>
<dbReference type="SUPFAM" id="SSF53271">
    <property type="entry name" value="PRTase-like"/>
    <property type="match status" value="1"/>
</dbReference>
<dbReference type="GO" id="GO:0005737">
    <property type="term" value="C:cytoplasm"/>
    <property type="evidence" value="ECO:0007669"/>
    <property type="project" value="UniProtKB-SubCell"/>
</dbReference>
<dbReference type="GO" id="GO:0002055">
    <property type="term" value="F:adenine binding"/>
    <property type="evidence" value="ECO:0007669"/>
    <property type="project" value="TreeGrafter"/>
</dbReference>
<dbReference type="PANTHER" id="PTHR32315:SF3">
    <property type="entry name" value="ADENINE PHOSPHORIBOSYLTRANSFERASE"/>
    <property type="match status" value="1"/>
</dbReference>
<dbReference type="InterPro" id="IPR029057">
    <property type="entry name" value="PRTase-like"/>
</dbReference>
<dbReference type="UniPathway" id="UPA00588">
    <property type="reaction ID" value="UER00646"/>
</dbReference>
<evidence type="ECO:0000256" key="4">
    <source>
        <dbReference type="ARBA" id="ARBA00004659"/>
    </source>
</evidence>